<evidence type="ECO:0000313" key="8">
    <source>
        <dbReference type="Proteomes" id="UP000595107"/>
    </source>
</evidence>
<name>A0A380TVK8_ACIJO</name>
<reference evidence="3" key="4">
    <citation type="submission" date="2022-09" db="EMBL/GenBank/DDBJ databases">
        <title>Intensive care unit water sources are persistently colonized with multi-drug resistant bacteria and are the site of extensive horizontal gene transfer of antibiotic resistance genes.</title>
        <authorList>
            <person name="Diorio-Toth L."/>
        </authorList>
    </citation>
    <scope>NUCLEOTIDE SEQUENCE</scope>
    <source>
        <strain evidence="3">GD03920</strain>
    </source>
</reference>
<dbReference type="EMBL" id="BJUJ01000017">
    <property type="protein sequence ID" value="GEK43744.1"/>
    <property type="molecule type" value="Genomic_DNA"/>
</dbReference>
<evidence type="ECO:0000313" key="4">
    <source>
        <dbReference type="EMBL" id="QPS02708.1"/>
    </source>
</evidence>
<evidence type="ECO:0000313" key="6">
    <source>
        <dbReference type="Proteomes" id="UP000254227"/>
    </source>
</evidence>
<proteinExistence type="predicted"/>
<dbReference type="EMBL" id="JAOCBE010000001">
    <property type="protein sequence ID" value="MDH0969682.1"/>
    <property type="molecule type" value="Genomic_DNA"/>
</dbReference>
<dbReference type="RefSeq" id="WP_004693852.1">
    <property type="nucleotide sequence ID" value="NZ_BBTB01000011.1"/>
</dbReference>
<accession>A0A380TVK8</accession>
<dbReference type="Proteomes" id="UP000321274">
    <property type="component" value="Unassembled WGS sequence"/>
</dbReference>
<dbReference type="Proteomes" id="UP000595107">
    <property type="component" value="Chromosome"/>
</dbReference>
<gene>
    <name evidence="2" type="ORF">AJO04nite_10020</name>
    <name evidence="4" type="ORF">I6G67_10640</name>
    <name evidence="3" type="ORF">N5C10_10590</name>
    <name evidence="5" type="ORF">NCTC10308_00596</name>
</gene>
<reference evidence="2 7" key="2">
    <citation type="submission" date="2019-07" db="EMBL/GenBank/DDBJ databases">
        <title>Whole genome shotgun sequence of Acinetobacter johnsonii NBRC 102197.</title>
        <authorList>
            <person name="Hosoyama A."/>
            <person name="Uohara A."/>
            <person name="Ohji S."/>
            <person name="Ichikawa N."/>
        </authorList>
    </citation>
    <scope>NUCLEOTIDE SEQUENCE [LARGE SCALE GENOMIC DNA]</scope>
    <source>
        <strain evidence="2 7">NBRC 102197</strain>
    </source>
</reference>
<evidence type="ECO:0000313" key="7">
    <source>
        <dbReference type="Proteomes" id="UP000321274"/>
    </source>
</evidence>
<dbReference type="EMBL" id="UFRV01000006">
    <property type="protein sequence ID" value="SUT91897.1"/>
    <property type="molecule type" value="Genomic_DNA"/>
</dbReference>
<evidence type="ECO:0000313" key="2">
    <source>
        <dbReference type="EMBL" id="GEK43744.1"/>
    </source>
</evidence>
<reference evidence="5 6" key="1">
    <citation type="submission" date="2018-06" db="EMBL/GenBank/DDBJ databases">
        <authorList>
            <consortium name="Pathogen Informatics"/>
            <person name="Doyle S."/>
        </authorList>
    </citation>
    <scope>NUCLEOTIDE SEQUENCE [LARGE SCALE GENOMIC DNA]</scope>
    <source>
        <strain evidence="5 6">NCTC10308</strain>
    </source>
</reference>
<dbReference type="GeneID" id="56338618"/>
<organism evidence="5 6">
    <name type="scientific">Acinetobacter johnsonii</name>
    <dbReference type="NCBI Taxonomy" id="40214"/>
    <lineage>
        <taxon>Bacteria</taxon>
        <taxon>Pseudomonadati</taxon>
        <taxon>Pseudomonadota</taxon>
        <taxon>Gammaproteobacteria</taxon>
        <taxon>Moraxellales</taxon>
        <taxon>Moraxellaceae</taxon>
        <taxon>Acinetobacter</taxon>
    </lineage>
</organism>
<dbReference type="EMBL" id="CP065666">
    <property type="protein sequence ID" value="QPS02708.1"/>
    <property type="molecule type" value="Genomic_DNA"/>
</dbReference>
<dbReference type="InterPro" id="IPR026001">
    <property type="entry name" value="Abi-like_C"/>
</dbReference>
<evidence type="ECO:0000313" key="3">
    <source>
        <dbReference type="EMBL" id="MDH0969682.1"/>
    </source>
</evidence>
<protein>
    <submittedName>
        <fullName evidence="3">Abortive infection family protein</fullName>
    </submittedName>
</protein>
<sequence>MTDLIKTVSLLQELIISRVLDKLEQGSDEAFIQLRNELIKINNLKPYLPTLVKNSRSLDQANDYLKNTFNGYEECKQHIYDDFNELFDVLESLDTTPLDHLVMNKIEGLSSDYIHQIWGKALERRSTDPEGAITLSRTLLESTCKHILDDFNVDYGNSPDINHLYRLLNKKLNLSPSQHTEQTFKQILGGCSSIVEGLGALRNKVGDAHGQGQKNFKPSSRHAELAVNLAGTMSVFLFSTWDIRAESEKLSNSHKE</sequence>
<dbReference type="Proteomes" id="UP001159915">
    <property type="component" value="Unassembled WGS sequence"/>
</dbReference>
<feature type="domain" description="Abortive infection protein-like C-terminal" evidence="1">
    <location>
        <begin position="164"/>
        <end position="238"/>
    </location>
</feature>
<reference evidence="4 8" key="3">
    <citation type="submission" date="2020-12" db="EMBL/GenBank/DDBJ databases">
        <title>FDA dAtabase for Regulatory Grade micrObial Sequences (FDA-ARGOS): Supporting development and validation of Infectious Disease Dx tests.</title>
        <authorList>
            <person name="Sproer C."/>
            <person name="Gronow S."/>
            <person name="Severitt S."/>
            <person name="Schroder I."/>
            <person name="Tallon L."/>
            <person name="Sadzewicz L."/>
            <person name="Zhao X."/>
            <person name="Boylan J."/>
            <person name="Ott S."/>
            <person name="Bowen H."/>
            <person name="Vavikolanu K."/>
            <person name="Mehta A."/>
            <person name="Aluvathingal J."/>
            <person name="Nadendla S."/>
            <person name="Lowell S."/>
            <person name="Myers T."/>
            <person name="Yan Y."/>
            <person name="Sichtig H."/>
        </authorList>
    </citation>
    <scope>NUCLEOTIDE SEQUENCE [LARGE SCALE GENOMIC DNA]</scope>
    <source>
        <strain evidence="4 8">FDAARGOS_910</strain>
    </source>
</reference>
<dbReference type="AlphaFoldDB" id="A0A380TVK8"/>
<evidence type="ECO:0000313" key="5">
    <source>
        <dbReference type="EMBL" id="SUT91897.1"/>
    </source>
</evidence>
<dbReference type="Pfam" id="PF14355">
    <property type="entry name" value="Abi_C"/>
    <property type="match status" value="1"/>
</dbReference>
<evidence type="ECO:0000259" key="1">
    <source>
        <dbReference type="Pfam" id="PF14355"/>
    </source>
</evidence>
<dbReference type="Proteomes" id="UP000254227">
    <property type="component" value="Unassembled WGS sequence"/>
</dbReference>